<dbReference type="KEGG" id="dpl:KGM_215332"/>
<organism evidence="1 2">
    <name type="scientific">Danaus plexippus plexippus</name>
    <dbReference type="NCBI Taxonomy" id="278856"/>
    <lineage>
        <taxon>Eukaryota</taxon>
        <taxon>Metazoa</taxon>
        <taxon>Ecdysozoa</taxon>
        <taxon>Arthropoda</taxon>
        <taxon>Hexapoda</taxon>
        <taxon>Insecta</taxon>
        <taxon>Pterygota</taxon>
        <taxon>Neoptera</taxon>
        <taxon>Endopterygota</taxon>
        <taxon>Lepidoptera</taxon>
        <taxon>Glossata</taxon>
        <taxon>Ditrysia</taxon>
        <taxon>Papilionoidea</taxon>
        <taxon>Nymphalidae</taxon>
        <taxon>Danainae</taxon>
        <taxon>Danaini</taxon>
        <taxon>Danaina</taxon>
        <taxon>Danaus</taxon>
        <taxon>Danaus</taxon>
    </lineage>
</organism>
<dbReference type="AlphaFoldDB" id="A0A212F5D6"/>
<dbReference type="EMBL" id="AGBW02010203">
    <property type="protein sequence ID" value="OWR48947.1"/>
    <property type="molecule type" value="Genomic_DNA"/>
</dbReference>
<name>A0A212F5D6_DANPL</name>
<evidence type="ECO:0000313" key="2">
    <source>
        <dbReference type="Proteomes" id="UP000007151"/>
    </source>
</evidence>
<sequence>MDSFVVRREYDLSMMTGILYPDGRRETRESPQRNPGKHYVLLQNRNEQFREQTGCVELRLFIDVWTVGSVHEYSVHGSLVWYKEACLEQRQTLRATFAVHV</sequence>
<dbReference type="InParanoid" id="A0A212F5D6"/>
<protein>
    <submittedName>
        <fullName evidence="1">Uncharacterized protein</fullName>
    </submittedName>
</protein>
<reference evidence="1 2" key="1">
    <citation type="journal article" date="2011" name="Cell">
        <title>The monarch butterfly genome yields insights into long-distance migration.</title>
        <authorList>
            <person name="Zhan S."/>
            <person name="Merlin C."/>
            <person name="Boore J.L."/>
            <person name="Reppert S.M."/>
        </authorList>
    </citation>
    <scope>NUCLEOTIDE SEQUENCE [LARGE SCALE GENOMIC DNA]</scope>
    <source>
        <strain evidence="1">F-2</strain>
    </source>
</reference>
<gene>
    <name evidence="1" type="ORF">KGM_215332</name>
</gene>
<accession>A0A212F5D6</accession>
<proteinExistence type="predicted"/>
<keyword evidence="2" id="KW-1185">Reference proteome</keyword>
<dbReference type="Proteomes" id="UP000007151">
    <property type="component" value="Unassembled WGS sequence"/>
</dbReference>
<comment type="caution">
    <text evidence="1">The sequence shown here is derived from an EMBL/GenBank/DDBJ whole genome shotgun (WGS) entry which is preliminary data.</text>
</comment>
<evidence type="ECO:0000313" key="1">
    <source>
        <dbReference type="EMBL" id="OWR48947.1"/>
    </source>
</evidence>